<accession>A0ABR8URN5</accession>
<dbReference type="SUPFAM" id="SSF51430">
    <property type="entry name" value="NAD(P)-linked oxidoreductase"/>
    <property type="match status" value="1"/>
</dbReference>
<dbReference type="PANTHER" id="PTHR43150">
    <property type="entry name" value="HYPERKINETIC, ISOFORM M"/>
    <property type="match status" value="1"/>
</dbReference>
<keyword evidence="2" id="KW-0521">NADP</keyword>
<name>A0ABR8URN5_9MICC</name>
<gene>
    <name evidence="5" type="primary">mgrA</name>
    <name evidence="5" type="ORF">H9639_07875</name>
</gene>
<dbReference type="InterPro" id="IPR023210">
    <property type="entry name" value="NADP_OxRdtase_dom"/>
</dbReference>
<proteinExistence type="inferred from homology"/>
<dbReference type="Proteomes" id="UP000609874">
    <property type="component" value="Unassembled WGS sequence"/>
</dbReference>
<evidence type="ECO:0000259" key="4">
    <source>
        <dbReference type="Pfam" id="PF00248"/>
    </source>
</evidence>
<reference evidence="5 6" key="1">
    <citation type="submission" date="2020-08" db="EMBL/GenBank/DDBJ databases">
        <title>A Genomic Blueprint of the Chicken Gut Microbiome.</title>
        <authorList>
            <person name="Gilroy R."/>
            <person name="Ravi A."/>
            <person name="Getino M."/>
            <person name="Pursley I."/>
            <person name="Horton D.L."/>
            <person name="Alikhan N.-F."/>
            <person name="Baker D."/>
            <person name="Gharbi K."/>
            <person name="Hall N."/>
            <person name="Watson M."/>
            <person name="Adriaenssens E.M."/>
            <person name="Foster-Nyarko E."/>
            <person name="Jarju S."/>
            <person name="Secka A."/>
            <person name="Antonio M."/>
            <person name="Oren A."/>
            <person name="Chaudhuri R."/>
            <person name="La Ragione R.M."/>
            <person name="Hildebrand F."/>
            <person name="Pallen M.J."/>
        </authorList>
    </citation>
    <scope>NUCLEOTIDE SEQUENCE [LARGE SCALE GENOMIC DNA]</scope>
    <source>
        <strain evidence="5 6">Sa2CUA1</strain>
    </source>
</reference>
<evidence type="ECO:0000313" key="6">
    <source>
        <dbReference type="Proteomes" id="UP000609874"/>
    </source>
</evidence>
<dbReference type="EMBL" id="JACSQD010000003">
    <property type="protein sequence ID" value="MBD7995210.1"/>
    <property type="molecule type" value="Genomic_DNA"/>
</dbReference>
<keyword evidence="6" id="KW-1185">Reference proteome</keyword>
<protein>
    <submittedName>
        <fullName evidence="5">L-glyceraldehyde 3-phosphate reductase</fullName>
        <ecNumber evidence="5">1.1.1.-</ecNumber>
    </submittedName>
</protein>
<comment type="caution">
    <text evidence="5">The sequence shown here is derived from an EMBL/GenBank/DDBJ whole genome shotgun (WGS) entry which is preliminary data.</text>
</comment>
<dbReference type="Pfam" id="PF00248">
    <property type="entry name" value="Aldo_ket_red"/>
    <property type="match status" value="1"/>
</dbReference>
<organism evidence="5 6">
    <name type="scientific">Arthrobacter gallicola</name>
    <dbReference type="NCBI Taxonomy" id="2762225"/>
    <lineage>
        <taxon>Bacteria</taxon>
        <taxon>Bacillati</taxon>
        <taxon>Actinomycetota</taxon>
        <taxon>Actinomycetes</taxon>
        <taxon>Micrococcales</taxon>
        <taxon>Micrococcaceae</taxon>
        <taxon>Arthrobacter</taxon>
    </lineage>
</organism>
<sequence>MTYTPAQNRYDSMPYRRVGSSGLLLPAVSLGLWHNFGDDRDFETQRAILRRAFDLGVTHFDLANNYGPPAGSAETNFGRHLRDDFRPYRDEMVISTKAGYDMWPGPYGSWGSRKYLLSSLDQSLERMGLDYVDIFYSHRPDPETPLEETMGALDTAVRSGRALYAGISSYSPEKTLEAARILADLGTPLLIHQPSYSMLNRWVEKGEPNLFQALQEAGAGSIAFSPLAQGLLTNKYLGGVPEGSRAAAGKSLDPAQLSEENLERVRGLNRIAEARNQSLAQMAIAWVLRPQASGGAVTSALVGASSVRQLEDSLAAVQNLEFSSQELAEIDTYAQDGDINIWAAALDA</sequence>
<dbReference type="PANTHER" id="PTHR43150:SF4">
    <property type="entry name" value="L-GLYCERALDEHYDE 3-PHOSPHATE REDUCTASE"/>
    <property type="match status" value="1"/>
</dbReference>
<dbReference type="NCBIfam" id="NF007388">
    <property type="entry name" value="PRK09912.1"/>
    <property type="match status" value="1"/>
</dbReference>
<evidence type="ECO:0000256" key="3">
    <source>
        <dbReference type="ARBA" id="ARBA00023002"/>
    </source>
</evidence>
<evidence type="ECO:0000256" key="1">
    <source>
        <dbReference type="ARBA" id="ARBA00006515"/>
    </source>
</evidence>
<evidence type="ECO:0000256" key="2">
    <source>
        <dbReference type="ARBA" id="ARBA00022857"/>
    </source>
</evidence>
<comment type="similarity">
    <text evidence="1">Belongs to the shaker potassium channel beta subunit family.</text>
</comment>
<keyword evidence="3 5" id="KW-0560">Oxidoreductase</keyword>
<dbReference type="InterPro" id="IPR036812">
    <property type="entry name" value="NAD(P)_OxRdtase_dom_sf"/>
</dbReference>
<feature type="domain" description="NADP-dependent oxidoreductase" evidence="4">
    <location>
        <begin position="28"/>
        <end position="332"/>
    </location>
</feature>
<dbReference type="InterPro" id="IPR005399">
    <property type="entry name" value="K_chnl_volt-dep_bsu_KCNAB-rel"/>
</dbReference>
<dbReference type="EC" id="1.1.1.-" evidence="5"/>
<dbReference type="RefSeq" id="WP_191807547.1">
    <property type="nucleotide sequence ID" value="NZ_JACSQD010000003.1"/>
</dbReference>
<dbReference type="GO" id="GO:0016491">
    <property type="term" value="F:oxidoreductase activity"/>
    <property type="evidence" value="ECO:0007669"/>
    <property type="project" value="UniProtKB-KW"/>
</dbReference>
<evidence type="ECO:0000313" key="5">
    <source>
        <dbReference type="EMBL" id="MBD7995210.1"/>
    </source>
</evidence>
<dbReference type="Gene3D" id="3.20.20.100">
    <property type="entry name" value="NADP-dependent oxidoreductase domain"/>
    <property type="match status" value="1"/>
</dbReference>